<reference evidence="1 2" key="1">
    <citation type="submission" date="2024-01" db="EMBL/GenBank/DDBJ databases">
        <title>The genomes of 5 underutilized Papilionoideae crops provide insights into root nodulation and disease resistanc.</title>
        <authorList>
            <person name="Jiang F."/>
        </authorList>
    </citation>
    <scope>NUCLEOTIDE SEQUENCE [LARGE SCALE GENOMIC DNA]</scope>
    <source>
        <strain evidence="1">LVBAO_FW01</strain>
        <tissue evidence="1">Leaves</tissue>
    </source>
</reference>
<accession>A0AAN9K0K1</accession>
<proteinExistence type="predicted"/>
<organism evidence="1 2">
    <name type="scientific">Canavalia gladiata</name>
    <name type="common">Sword bean</name>
    <name type="synonym">Dolichos gladiatus</name>
    <dbReference type="NCBI Taxonomy" id="3824"/>
    <lineage>
        <taxon>Eukaryota</taxon>
        <taxon>Viridiplantae</taxon>
        <taxon>Streptophyta</taxon>
        <taxon>Embryophyta</taxon>
        <taxon>Tracheophyta</taxon>
        <taxon>Spermatophyta</taxon>
        <taxon>Magnoliopsida</taxon>
        <taxon>eudicotyledons</taxon>
        <taxon>Gunneridae</taxon>
        <taxon>Pentapetalae</taxon>
        <taxon>rosids</taxon>
        <taxon>fabids</taxon>
        <taxon>Fabales</taxon>
        <taxon>Fabaceae</taxon>
        <taxon>Papilionoideae</taxon>
        <taxon>50 kb inversion clade</taxon>
        <taxon>NPAAA clade</taxon>
        <taxon>indigoferoid/millettioid clade</taxon>
        <taxon>Phaseoleae</taxon>
        <taxon>Canavalia</taxon>
    </lineage>
</organism>
<dbReference type="EMBL" id="JAYMYQ010000010">
    <property type="protein sequence ID" value="KAK7308760.1"/>
    <property type="molecule type" value="Genomic_DNA"/>
</dbReference>
<gene>
    <name evidence="1" type="ORF">VNO77_42386</name>
</gene>
<dbReference type="AlphaFoldDB" id="A0AAN9K0K1"/>
<evidence type="ECO:0000313" key="1">
    <source>
        <dbReference type="EMBL" id="KAK7308760.1"/>
    </source>
</evidence>
<dbReference type="Proteomes" id="UP001367508">
    <property type="component" value="Unassembled WGS sequence"/>
</dbReference>
<protein>
    <submittedName>
        <fullName evidence="1">Uncharacterized protein</fullName>
    </submittedName>
</protein>
<comment type="caution">
    <text evidence="1">The sequence shown here is derived from an EMBL/GenBank/DDBJ whole genome shotgun (WGS) entry which is preliminary data.</text>
</comment>
<evidence type="ECO:0000313" key="2">
    <source>
        <dbReference type="Proteomes" id="UP001367508"/>
    </source>
</evidence>
<name>A0AAN9K0K1_CANGL</name>
<sequence>MRLWYGPYHCYDSTTAGPSRGSRWLITNAPLTIFMTTWRSRRSTTRYSSTAGRMNLDCLKNKEFDQELRSLCGVPRFAAPEMNINGLLMVPSASGIKLPLHVTTEGRERTRRARFSLMPPGI</sequence>
<keyword evidence="2" id="KW-1185">Reference proteome</keyword>